<feature type="coiled-coil region" evidence="3">
    <location>
        <begin position="213"/>
        <end position="240"/>
    </location>
</feature>
<evidence type="ECO:0000256" key="1">
    <source>
        <dbReference type="ARBA" id="ARBA00023125"/>
    </source>
</evidence>
<proteinExistence type="predicted"/>
<organism evidence="5 6">
    <name type="scientific">Anoxybacteroides rupiense</name>
    <dbReference type="NCBI Taxonomy" id="311460"/>
    <lineage>
        <taxon>Bacteria</taxon>
        <taxon>Bacillati</taxon>
        <taxon>Bacillota</taxon>
        <taxon>Bacilli</taxon>
        <taxon>Bacillales</taxon>
        <taxon>Anoxybacillaceae</taxon>
        <taxon>Anoxybacteroides</taxon>
    </lineage>
</organism>
<sequence>MTKQRKVEFIKTAMKLFAEKGYYSTSIQDIVEAWGISKGAFYHHFSSKEELMLSVVKYYLDQLFSQFIHAKHEGEAESEREVLIKQLEVQLESIHSQKDFFQMVVAEQIPKINENLHSYLRMQRSRIFNWHCQRLIEVYGQKVERYVYDVAAMLSGILREYTFYMMFHPNRFQAKEIAAFIVRRLDAIVMHFSEHEEPLLKQEIVHSFMEMAEQEKRKRKMQMMAQMESLKKKLSSLSLDKKTYHQLHSALDTLEAEFMNEQSSPREYVVKGILLYIESQQLHPLCEALDSLKEAVHEYMAQHH</sequence>
<feature type="domain" description="HTH tetR-type" evidence="4">
    <location>
        <begin position="3"/>
        <end position="63"/>
    </location>
</feature>
<gene>
    <name evidence="5" type="ORF">P9850_14850</name>
</gene>
<reference evidence="5 6" key="1">
    <citation type="submission" date="2023-03" db="EMBL/GenBank/DDBJ databases">
        <title>Bacillus Genome Sequencing.</title>
        <authorList>
            <person name="Dunlap C."/>
        </authorList>
    </citation>
    <scope>NUCLEOTIDE SEQUENCE [LARGE SCALE GENOMIC DNA]</scope>
    <source>
        <strain evidence="5 6">NRS-38</strain>
    </source>
</reference>
<protein>
    <submittedName>
        <fullName evidence="5">Helix-turn-helix domain containing protein</fullName>
    </submittedName>
</protein>
<dbReference type="PANTHER" id="PTHR43479:SF22">
    <property type="entry name" value="TRANSCRIPTIONAL REGULATOR, TETR FAMILY"/>
    <property type="match status" value="1"/>
</dbReference>
<accession>A0ABD5IZ60</accession>
<dbReference type="GO" id="GO:0003677">
    <property type="term" value="F:DNA binding"/>
    <property type="evidence" value="ECO:0007669"/>
    <property type="project" value="UniProtKB-UniRule"/>
</dbReference>
<dbReference type="EMBL" id="JARTLI010000038">
    <property type="protein sequence ID" value="MED5053079.1"/>
    <property type="molecule type" value="Genomic_DNA"/>
</dbReference>
<dbReference type="PRINTS" id="PR00455">
    <property type="entry name" value="HTHTETR"/>
</dbReference>
<dbReference type="SUPFAM" id="SSF46689">
    <property type="entry name" value="Homeodomain-like"/>
    <property type="match status" value="1"/>
</dbReference>
<evidence type="ECO:0000259" key="4">
    <source>
        <dbReference type="PROSITE" id="PS50977"/>
    </source>
</evidence>
<feature type="DNA-binding region" description="H-T-H motif" evidence="2">
    <location>
        <begin position="26"/>
        <end position="45"/>
    </location>
</feature>
<keyword evidence="1 2" id="KW-0238">DNA-binding</keyword>
<keyword evidence="3" id="KW-0175">Coiled coil</keyword>
<evidence type="ECO:0000313" key="5">
    <source>
        <dbReference type="EMBL" id="MED5053079.1"/>
    </source>
</evidence>
<dbReference type="PANTHER" id="PTHR43479">
    <property type="entry name" value="ACREF/ENVCD OPERON REPRESSOR-RELATED"/>
    <property type="match status" value="1"/>
</dbReference>
<evidence type="ECO:0000313" key="6">
    <source>
        <dbReference type="Proteomes" id="UP001339962"/>
    </source>
</evidence>
<dbReference type="PROSITE" id="PS01081">
    <property type="entry name" value="HTH_TETR_1"/>
    <property type="match status" value="1"/>
</dbReference>
<dbReference type="PROSITE" id="PS50977">
    <property type="entry name" value="HTH_TETR_2"/>
    <property type="match status" value="1"/>
</dbReference>
<comment type="caution">
    <text evidence="5">The sequence shown here is derived from an EMBL/GenBank/DDBJ whole genome shotgun (WGS) entry which is preliminary data.</text>
</comment>
<dbReference type="Proteomes" id="UP001339962">
    <property type="component" value="Unassembled WGS sequence"/>
</dbReference>
<name>A0ABD5IZ60_9BACL</name>
<dbReference type="InterPro" id="IPR023772">
    <property type="entry name" value="DNA-bd_HTH_TetR-type_CS"/>
</dbReference>
<dbReference type="AlphaFoldDB" id="A0ABD5IZ60"/>
<dbReference type="RefSeq" id="WP_183187168.1">
    <property type="nucleotide sequence ID" value="NZ_JACIDF010000014.1"/>
</dbReference>
<dbReference type="Gene3D" id="1.10.357.10">
    <property type="entry name" value="Tetracycline Repressor, domain 2"/>
    <property type="match status" value="1"/>
</dbReference>
<dbReference type="InterPro" id="IPR009057">
    <property type="entry name" value="Homeodomain-like_sf"/>
</dbReference>
<dbReference type="InterPro" id="IPR050624">
    <property type="entry name" value="HTH-type_Tx_Regulator"/>
</dbReference>
<evidence type="ECO:0000256" key="2">
    <source>
        <dbReference type="PROSITE-ProRule" id="PRU00335"/>
    </source>
</evidence>
<evidence type="ECO:0000256" key="3">
    <source>
        <dbReference type="SAM" id="Coils"/>
    </source>
</evidence>
<dbReference type="InterPro" id="IPR001647">
    <property type="entry name" value="HTH_TetR"/>
</dbReference>
<dbReference type="Pfam" id="PF00440">
    <property type="entry name" value="TetR_N"/>
    <property type="match status" value="1"/>
</dbReference>